<dbReference type="PRINTS" id="PR00830">
    <property type="entry name" value="ENDOLAPTASE"/>
</dbReference>
<evidence type="ECO:0000256" key="1">
    <source>
        <dbReference type="ARBA" id="ARBA00004496"/>
    </source>
</evidence>
<dbReference type="GO" id="GO:0005737">
    <property type="term" value="C:cytoplasm"/>
    <property type="evidence" value="ECO:0007669"/>
    <property type="project" value="UniProtKB-SubCell"/>
</dbReference>
<dbReference type="GO" id="GO:0004252">
    <property type="term" value="F:serine-type endopeptidase activity"/>
    <property type="evidence" value="ECO:0007669"/>
    <property type="project" value="UniProtKB-EC"/>
</dbReference>
<feature type="compositionally biased region" description="Basic and acidic residues" evidence="11">
    <location>
        <begin position="790"/>
        <end position="804"/>
    </location>
</feature>
<name>A0A3B1AGT1_9ZZZZ</name>
<dbReference type="InterPro" id="IPR004815">
    <property type="entry name" value="Lon_bac/euk-typ"/>
</dbReference>
<evidence type="ECO:0000256" key="2">
    <source>
        <dbReference type="ARBA" id="ARBA00022490"/>
    </source>
</evidence>
<keyword evidence="4" id="KW-0547">Nucleotide-binding</keyword>
<dbReference type="PIRSF" id="PIRSF001174">
    <property type="entry name" value="Lon_proteas"/>
    <property type="match status" value="1"/>
</dbReference>
<keyword evidence="7" id="KW-0067">ATP-binding</keyword>
<dbReference type="Gene3D" id="3.40.50.300">
    <property type="entry name" value="P-loop containing nucleotide triphosphate hydrolases"/>
    <property type="match status" value="1"/>
</dbReference>
<dbReference type="NCBIfam" id="TIGR00763">
    <property type="entry name" value="lon"/>
    <property type="match status" value="1"/>
</dbReference>
<gene>
    <name evidence="14" type="ORF">MNBD_GAMMA22-626</name>
</gene>
<dbReference type="Gene3D" id="1.20.5.5270">
    <property type="match status" value="1"/>
</dbReference>
<dbReference type="Pfam" id="PF00004">
    <property type="entry name" value="AAA"/>
    <property type="match status" value="1"/>
</dbReference>
<dbReference type="Gene3D" id="3.30.230.10">
    <property type="match status" value="1"/>
</dbReference>
<dbReference type="Gene3D" id="2.30.130.40">
    <property type="entry name" value="LON domain-like"/>
    <property type="match status" value="1"/>
</dbReference>
<dbReference type="PROSITE" id="PS51786">
    <property type="entry name" value="LON_PROTEOLYTIC"/>
    <property type="match status" value="1"/>
</dbReference>
<dbReference type="GO" id="GO:0005524">
    <property type="term" value="F:ATP binding"/>
    <property type="evidence" value="ECO:0007669"/>
    <property type="project" value="UniProtKB-KW"/>
</dbReference>
<feature type="region of interest" description="Disordered" evidence="11">
    <location>
        <begin position="780"/>
        <end position="804"/>
    </location>
</feature>
<dbReference type="GO" id="GO:0004176">
    <property type="term" value="F:ATP-dependent peptidase activity"/>
    <property type="evidence" value="ECO:0007669"/>
    <property type="project" value="InterPro"/>
</dbReference>
<dbReference type="Pfam" id="PF22667">
    <property type="entry name" value="Lon_lid"/>
    <property type="match status" value="1"/>
</dbReference>
<keyword evidence="8" id="KW-0346">Stress response</keyword>
<comment type="subcellular location">
    <subcellularLocation>
        <location evidence="1">Cytoplasm</location>
    </subcellularLocation>
</comment>
<evidence type="ECO:0000259" key="13">
    <source>
        <dbReference type="PROSITE" id="PS51787"/>
    </source>
</evidence>
<dbReference type="FunFam" id="1.20.58.1480:FF:000001">
    <property type="entry name" value="Lon protease"/>
    <property type="match status" value="1"/>
</dbReference>
<evidence type="ECO:0000256" key="9">
    <source>
        <dbReference type="ARBA" id="ARBA00050665"/>
    </source>
</evidence>
<keyword evidence="5 14" id="KW-0378">Hydrolase</keyword>
<evidence type="ECO:0000256" key="8">
    <source>
        <dbReference type="ARBA" id="ARBA00023016"/>
    </source>
</evidence>
<feature type="domain" description="Lon N-terminal" evidence="13">
    <location>
        <begin position="12"/>
        <end position="205"/>
    </location>
</feature>
<protein>
    <recommendedName>
        <fullName evidence="10">endopeptidase La</fullName>
        <ecNumber evidence="10">3.4.21.53</ecNumber>
    </recommendedName>
</protein>
<dbReference type="NCBIfam" id="NF008053">
    <property type="entry name" value="PRK10787.1"/>
    <property type="match status" value="1"/>
</dbReference>
<dbReference type="InterPro" id="IPR046336">
    <property type="entry name" value="Lon_prtase_N_sf"/>
</dbReference>
<dbReference type="EC" id="3.4.21.53" evidence="10"/>
<evidence type="ECO:0000256" key="7">
    <source>
        <dbReference type="ARBA" id="ARBA00022840"/>
    </source>
</evidence>
<evidence type="ECO:0000256" key="4">
    <source>
        <dbReference type="ARBA" id="ARBA00022741"/>
    </source>
</evidence>
<dbReference type="InterPro" id="IPR003111">
    <property type="entry name" value="Lon_prtase_N"/>
</dbReference>
<dbReference type="InterPro" id="IPR027543">
    <property type="entry name" value="Lon_bac"/>
</dbReference>
<dbReference type="CDD" id="cd19500">
    <property type="entry name" value="RecA-like_Lon"/>
    <property type="match status" value="1"/>
</dbReference>
<dbReference type="SUPFAM" id="SSF88697">
    <property type="entry name" value="PUA domain-like"/>
    <property type="match status" value="1"/>
</dbReference>
<dbReference type="GO" id="GO:0030163">
    <property type="term" value="P:protein catabolic process"/>
    <property type="evidence" value="ECO:0007669"/>
    <property type="project" value="InterPro"/>
</dbReference>
<dbReference type="PROSITE" id="PS51787">
    <property type="entry name" value="LON_N"/>
    <property type="match status" value="1"/>
</dbReference>
<dbReference type="FunFam" id="1.20.5.5270:FF:000002">
    <property type="entry name" value="Lon protease homolog"/>
    <property type="match status" value="1"/>
</dbReference>
<accession>A0A3B1AGT1</accession>
<dbReference type="EMBL" id="UOFS01000013">
    <property type="protein sequence ID" value="VAW93084.1"/>
    <property type="molecule type" value="Genomic_DNA"/>
</dbReference>
<dbReference type="GO" id="GO:0006508">
    <property type="term" value="P:proteolysis"/>
    <property type="evidence" value="ECO:0007669"/>
    <property type="project" value="UniProtKB-KW"/>
</dbReference>
<dbReference type="InterPro" id="IPR008269">
    <property type="entry name" value="Lon_proteolytic"/>
</dbReference>
<dbReference type="Pfam" id="PF05362">
    <property type="entry name" value="Lon_C"/>
    <property type="match status" value="1"/>
</dbReference>
<dbReference type="InterPro" id="IPR027417">
    <property type="entry name" value="P-loop_NTPase"/>
</dbReference>
<evidence type="ECO:0000256" key="6">
    <source>
        <dbReference type="ARBA" id="ARBA00022825"/>
    </source>
</evidence>
<dbReference type="Gene3D" id="1.20.58.1480">
    <property type="match status" value="1"/>
</dbReference>
<reference evidence="14" key="1">
    <citation type="submission" date="2018-06" db="EMBL/GenBank/DDBJ databases">
        <authorList>
            <person name="Zhirakovskaya E."/>
        </authorList>
    </citation>
    <scope>NUCLEOTIDE SEQUENCE</scope>
</reference>
<evidence type="ECO:0000256" key="5">
    <source>
        <dbReference type="ARBA" id="ARBA00022801"/>
    </source>
</evidence>
<dbReference type="Pfam" id="PF02190">
    <property type="entry name" value="LON_substr_bdg"/>
    <property type="match status" value="1"/>
</dbReference>
<dbReference type="InterPro" id="IPR003959">
    <property type="entry name" value="ATPase_AAA_core"/>
</dbReference>
<evidence type="ECO:0000256" key="10">
    <source>
        <dbReference type="ARBA" id="ARBA00066743"/>
    </source>
</evidence>
<organism evidence="14">
    <name type="scientific">hydrothermal vent metagenome</name>
    <dbReference type="NCBI Taxonomy" id="652676"/>
    <lineage>
        <taxon>unclassified sequences</taxon>
        <taxon>metagenomes</taxon>
        <taxon>ecological metagenomes</taxon>
    </lineage>
</organism>
<evidence type="ECO:0000313" key="14">
    <source>
        <dbReference type="EMBL" id="VAW93084.1"/>
    </source>
</evidence>
<dbReference type="InterPro" id="IPR015947">
    <property type="entry name" value="PUA-like_sf"/>
</dbReference>
<dbReference type="SMART" id="SM00464">
    <property type="entry name" value="LON"/>
    <property type="match status" value="1"/>
</dbReference>
<dbReference type="FunFam" id="2.30.130.40:FF:000001">
    <property type="entry name" value="Lon protease"/>
    <property type="match status" value="1"/>
</dbReference>
<dbReference type="InterPro" id="IPR027065">
    <property type="entry name" value="Lon_Prtase"/>
</dbReference>
<proteinExistence type="inferred from homology"/>
<dbReference type="FunFam" id="3.30.230.10:FF:000010">
    <property type="entry name" value="Lon protease"/>
    <property type="match status" value="1"/>
</dbReference>
<dbReference type="PANTHER" id="PTHR10046">
    <property type="entry name" value="ATP DEPENDENT LON PROTEASE FAMILY MEMBER"/>
    <property type="match status" value="1"/>
</dbReference>
<dbReference type="AlphaFoldDB" id="A0A3B1AGT1"/>
<feature type="domain" description="Lon proteolytic" evidence="12">
    <location>
        <begin position="593"/>
        <end position="774"/>
    </location>
</feature>
<evidence type="ECO:0000256" key="11">
    <source>
        <dbReference type="SAM" id="MobiDB-lite"/>
    </source>
</evidence>
<sequence>MSDVIDDQLTAIPVLPLRDVVVYPHMVIPLFVGREKSIRALEDAMENDKQILLVAQKSAAQDDPEPDDVFRIGTISSILQLLKLPDGTVKVLVEGNERARVVHFLGSDDYFIAQVVKYGEDDLEDKQGDVLMRSLTTQFDQYVKLNKKVPPEILTSLSSIDDSCRLVDTIAANMSLKVDEKQKILEIPTLRERFEHLMGMLESEIDLLQVEKRIRGRVKRQMEKSQREYYLNEQMKAIQKELGDMDEAPNEMEELEQKIEKSGMSKEAKTKASSELAKLKMMSPMSAEATVVRNYLDWLVGVPWKKRSKVRHDLAEAEAVLEEDHYGLEKVKERIIEYLAVQQRVKKMKGAILCLVGPPGVGKTSLGKSIARATHRKFSRMSLGGVRDEAEIRGHRRTYIGSMPGKIIQNLTKIETRNPLFLLDEIDKMANDFRGDPASALLEVLDPEQNNAFGDHYLEVDYDLSEVMFVCTANSLNIPGPLLDRMEVIRIPGYTEDEKVNIATRYLISKQIKNNGLTADEITIADEAIHDIIRYYSREAGVRSLEREIAKICRKVVKEIVIDTKIKSVDVTSNNLENYLGVKRFRFGLAEEKDQVGHVTGLAWTEVGGELLTIETVVMAGKGKQNLTGQLGDVMKESIYAAMTVMRSRAQVLGIKAEVFDNTDIHVHVPEGAIPKDGPSAGIGMCTALISALTKIPVRANIAMTGEITLRGEVLPIGGLKEKLLAAHRGGITKVLIPEENRRDLTEIPENIKKDLEIVPVQWIDEVLELALVSPTKPLTDDEYAVSSNKENDKSGKSDSLRTH</sequence>
<dbReference type="SUPFAM" id="SSF52540">
    <property type="entry name" value="P-loop containing nucleoside triphosphate hydrolases"/>
    <property type="match status" value="1"/>
</dbReference>
<dbReference type="GO" id="GO:0043565">
    <property type="term" value="F:sequence-specific DNA binding"/>
    <property type="evidence" value="ECO:0007669"/>
    <property type="project" value="InterPro"/>
</dbReference>
<evidence type="ECO:0000256" key="3">
    <source>
        <dbReference type="ARBA" id="ARBA00022670"/>
    </source>
</evidence>
<dbReference type="InterPro" id="IPR054594">
    <property type="entry name" value="Lon_lid"/>
</dbReference>
<keyword evidence="2" id="KW-0963">Cytoplasm</keyword>
<keyword evidence="6" id="KW-0720">Serine protease</keyword>
<dbReference type="SUPFAM" id="SSF54211">
    <property type="entry name" value="Ribosomal protein S5 domain 2-like"/>
    <property type="match status" value="1"/>
</dbReference>
<dbReference type="HAMAP" id="MF_01973">
    <property type="entry name" value="lon_bact"/>
    <property type="match status" value="1"/>
</dbReference>
<evidence type="ECO:0000259" key="12">
    <source>
        <dbReference type="PROSITE" id="PS51786"/>
    </source>
</evidence>
<dbReference type="InterPro" id="IPR020568">
    <property type="entry name" value="Ribosomal_Su5_D2-typ_SF"/>
</dbReference>
<dbReference type="SMART" id="SM00382">
    <property type="entry name" value="AAA"/>
    <property type="match status" value="1"/>
</dbReference>
<comment type="catalytic activity">
    <reaction evidence="9">
        <text>Hydrolysis of proteins in presence of ATP.</text>
        <dbReference type="EC" id="3.4.21.53"/>
    </reaction>
</comment>
<dbReference type="Gene3D" id="1.10.8.60">
    <property type="match status" value="1"/>
</dbReference>
<keyword evidence="3 14" id="KW-0645">Protease</keyword>
<dbReference type="InterPro" id="IPR014721">
    <property type="entry name" value="Ribsml_uS5_D2-typ_fold_subgr"/>
</dbReference>
<dbReference type="GO" id="GO:0016887">
    <property type="term" value="F:ATP hydrolysis activity"/>
    <property type="evidence" value="ECO:0007669"/>
    <property type="project" value="InterPro"/>
</dbReference>
<dbReference type="InterPro" id="IPR003593">
    <property type="entry name" value="AAA+_ATPase"/>
</dbReference>
<dbReference type="FunFam" id="3.40.50.300:FF:000021">
    <property type="entry name" value="Lon protease homolog"/>
    <property type="match status" value="1"/>
</dbReference>